<dbReference type="InParanoid" id="A0A068V6H7"/>
<evidence type="ECO:0000256" key="5">
    <source>
        <dbReference type="ARBA" id="ARBA00022691"/>
    </source>
</evidence>
<dbReference type="PANTHER" id="PTHR23417:SF21">
    <property type="entry name" value="TRNA (GUANINE-N(7)-)-METHYLTRANSFERASE"/>
    <property type="match status" value="1"/>
</dbReference>
<dbReference type="PhylomeDB" id="A0A068V6H7"/>
<dbReference type="Gramene" id="CDP16206">
    <property type="protein sequence ID" value="CDP16206"/>
    <property type="gene ID" value="GSCOC_T00017311001"/>
</dbReference>
<keyword evidence="4" id="KW-0808">Transferase</keyword>
<dbReference type="PROSITE" id="PS51625">
    <property type="entry name" value="SAM_MT_TRMB"/>
    <property type="match status" value="1"/>
</dbReference>
<comment type="catalytic activity">
    <reaction evidence="1">
        <text>guanosine(46) in tRNA + S-adenosyl-L-methionine = N(7)-methylguanosine(46) in tRNA + S-adenosyl-L-homocysteine</text>
        <dbReference type="Rhea" id="RHEA:42708"/>
        <dbReference type="Rhea" id="RHEA-COMP:10188"/>
        <dbReference type="Rhea" id="RHEA-COMP:10189"/>
        <dbReference type="ChEBI" id="CHEBI:57856"/>
        <dbReference type="ChEBI" id="CHEBI:59789"/>
        <dbReference type="ChEBI" id="CHEBI:74269"/>
        <dbReference type="ChEBI" id="CHEBI:74480"/>
        <dbReference type="EC" id="2.1.1.33"/>
    </reaction>
</comment>
<gene>
    <name evidence="7" type="ORF">GSCOC_T00017311001</name>
</gene>
<keyword evidence="8" id="KW-1185">Reference proteome</keyword>
<dbReference type="PANTHER" id="PTHR23417">
    <property type="entry name" value="3-DEOXY-D-MANNO-OCTULOSONIC-ACID TRANSFERASE/TRNA GUANINE-N 7 - -METHYLTRANSFERASE"/>
    <property type="match status" value="1"/>
</dbReference>
<dbReference type="SUPFAM" id="SSF53335">
    <property type="entry name" value="S-adenosyl-L-methionine-dependent methyltransferases"/>
    <property type="match status" value="1"/>
</dbReference>
<dbReference type="FunCoup" id="A0A068V6H7">
    <property type="interactions" value="335"/>
</dbReference>
<name>A0A068V6H7_COFCA</name>
<evidence type="ECO:0000313" key="8">
    <source>
        <dbReference type="Proteomes" id="UP000295252"/>
    </source>
</evidence>
<dbReference type="CDD" id="cd02440">
    <property type="entry name" value="AdoMet_MTases"/>
    <property type="match status" value="1"/>
</dbReference>
<evidence type="ECO:0000256" key="1">
    <source>
        <dbReference type="ARBA" id="ARBA00000142"/>
    </source>
</evidence>
<evidence type="ECO:0000256" key="3">
    <source>
        <dbReference type="ARBA" id="ARBA00022603"/>
    </source>
</evidence>
<dbReference type="EC" id="2.1.1.33" evidence="2"/>
<accession>A0A068V6H7</accession>
<evidence type="ECO:0000313" key="7">
    <source>
        <dbReference type="EMBL" id="CDP16206.1"/>
    </source>
</evidence>
<dbReference type="AlphaFoldDB" id="A0A068V6H7"/>
<keyword evidence="5" id="KW-0949">S-adenosyl-L-methionine</keyword>
<evidence type="ECO:0000256" key="6">
    <source>
        <dbReference type="ARBA" id="ARBA00022694"/>
    </source>
</evidence>
<protein>
    <recommendedName>
        <fullName evidence="2">tRNA (guanine(46)-N(7))-methyltransferase</fullName>
        <ecNumber evidence="2">2.1.1.33</ecNumber>
    </recommendedName>
</protein>
<dbReference type="EMBL" id="HG739203">
    <property type="protein sequence ID" value="CDP16206.1"/>
    <property type="molecule type" value="Genomic_DNA"/>
</dbReference>
<keyword evidence="6" id="KW-0819">tRNA processing</keyword>
<dbReference type="STRING" id="49390.A0A068V6H7"/>
<reference evidence="8" key="1">
    <citation type="journal article" date="2014" name="Science">
        <title>The coffee genome provides insight into the convergent evolution of caffeine biosynthesis.</title>
        <authorList>
            <person name="Denoeud F."/>
            <person name="Carretero-Paulet L."/>
            <person name="Dereeper A."/>
            <person name="Droc G."/>
            <person name="Guyot R."/>
            <person name="Pietrella M."/>
            <person name="Zheng C."/>
            <person name="Alberti A."/>
            <person name="Anthony F."/>
            <person name="Aprea G."/>
            <person name="Aury J.M."/>
            <person name="Bento P."/>
            <person name="Bernard M."/>
            <person name="Bocs S."/>
            <person name="Campa C."/>
            <person name="Cenci A."/>
            <person name="Combes M.C."/>
            <person name="Crouzillat D."/>
            <person name="Da Silva C."/>
            <person name="Daddiego L."/>
            <person name="De Bellis F."/>
            <person name="Dussert S."/>
            <person name="Garsmeur O."/>
            <person name="Gayraud T."/>
            <person name="Guignon V."/>
            <person name="Jahn K."/>
            <person name="Jamilloux V."/>
            <person name="Joet T."/>
            <person name="Labadie K."/>
            <person name="Lan T."/>
            <person name="Leclercq J."/>
            <person name="Lepelley M."/>
            <person name="Leroy T."/>
            <person name="Li L.T."/>
            <person name="Librado P."/>
            <person name="Lopez L."/>
            <person name="Munoz A."/>
            <person name="Noel B."/>
            <person name="Pallavicini A."/>
            <person name="Perrotta G."/>
            <person name="Poncet V."/>
            <person name="Pot D."/>
            <person name="Priyono X."/>
            <person name="Rigoreau M."/>
            <person name="Rouard M."/>
            <person name="Rozas J."/>
            <person name="Tranchant-Dubreuil C."/>
            <person name="VanBuren R."/>
            <person name="Zhang Q."/>
            <person name="Andrade A.C."/>
            <person name="Argout X."/>
            <person name="Bertrand B."/>
            <person name="de Kochko A."/>
            <person name="Graziosi G."/>
            <person name="Henry R.J."/>
            <person name="Jayarama X."/>
            <person name="Ming R."/>
            <person name="Nagai C."/>
            <person name="Rounsley S."/>
            <person name="Sankoff D."/>
            <person name="Giuliano G."/>
            <person name="Albert V.A."/>
            <person name="Wincker P."/>
            <person name="Lashermes P."/>
        </authorList>
    </citation>
    <scope>NUCLEOTIDE SEQUENCE [LARGE SCALE GENOMIC DNA]</scope>
    <source>
        <strain evidence="8">cv. DH200-94</strain>
    </source>
</reference>
<dbReference type="Pfam" id="PF02390">
    <property type="entry name" value="Methyltransf_4"/>
    <property type="match status" value="1"/>
</dbReference>
<organism evidence="7 8">
    <name type="scientific">Coffea canephora</name>
    <name type="common">Robusta coffee</name>
    <dbReference type="NCBI Taxonomy" id="49390"/>
    <lineage>
        <taxon>Eukaryota</taxon>
        <taxon>Viridiplantae</taxon>
        <taxon>Streptophyta</taxon>
        <taxon>Embryophyta</taxon>
        <taxon>Tracheophyta</taxon>
        <taxon>Spermatophyta</taxon>
        <taxon>Magnoliopsida</taxon>
        <taxon>eudicotyledons</taxon>
        <taxon>Gunneridae</taxon>
        <taxon>Pentapetalae</taxon>
        <taxon>asterids</taxon>
        <taxon>lamiids</taxon>
        <taxon>Gentianales</taxon>
        <taxon>Rubiaceae</taxon>
        <taxon>Ixoroideae</taxon>
        <taxon>Gardenieae complex</taxon>
        <taxon>Bertiereae - Coffeeae clade</taxon>
        <taxon>Coffeeae</taxon>
        <taxon>Coffea</taxon>
    </lineage>
</organism>
<dbReference type="Proteomes" id="UP000295252">
    <property type="component" value="Chromosome VII"/>
</dbReference>
<dbReference type="OrthoDB" id="47276at2759"/>
<dbReference type="GO" id="GO:0008176">
    <property type="term" value="F:tRNA (guanine(46)-N7)-methyltransferase activity"/>
    <property type="evidence" value="ECO:0007669"/>
    <property type="project" value="UniProtKB-EC"/>
</dbReference>
<dbReference type="InterPro" id="IPR003358">
    <property type="entry name" value="tRNA_(Gua-N-7)_MeTrfase_Trmb"/>
</dbReference>
<proteinExistence type="predicted"/>
<dbReference type="InterPro" id="IPR029063">
    <property type="entry name" value="SAM-dependent_MTases_sf"/>
</dbReference>
<dbReference type="GO" id="GO:0043527">
    <property type="term" value="C:tRNA methyltransferase complex"/>
    <property type="evidence" value="ECO:0007669"/>
    <property type="project" value="TreeGrafter"/>
</dbReference>
<evidence type="ECO:0000256" key="4">
    <source>
        <dbReference type="ARBA" id="ARBA00022679"/>
    </source>
</evidence>
<sequence length="329" mass="37198">MAMAVASPVTATATACRKILLTHFAFRKLRQPPTTRRLVSSVQPRHHCYRAAATASSAGAVEQEVQLIRSPELVAQEYADLSLADKFSEELGHVRIRQHVNPLRSTFMVPAEVPDWNEVYKDPTLPLMVDIGCGSGRFLMWLAKRNPSSKNYLGLEIRRKLAERANYWANDLALNNVHFVFANVTVSFKQLVSAYPGPLMLVSILCPDPHFKKKYHKRRVVQKPLVESIVDILAPGGQVFIQSDVLELAIDMRDQFDAKSNKLIHVDKIDPNLSCDTEGWLISNPMGIRTEREIHAEFEGARIYRRMYKKCVQLSMPSAADQESQLVIF</sequence>
<dbReference type="OMA" id="DPWFKRR"/>
<dbReference type="FunFam" id="3.40.50.150:FF:000230">
    <property type="entry name" value="tRNA (Guanine-N(7)-)-methyltransferase"/>
    <property type="match status" value="1"/>
</dbReference>
<keyword evidence="3" id="KW-0489">Methyltransferase</keyword>
<dbReference type="Gene3D" id="3.40.50.150">
    <property type="entry name" value="Vaccinia Virus protein VP39"/>
    <property type="match status" value="1"/>
</dbReference>
<evidence type="ECO:0000256" key="2">
    <source>
        <dbReference type="ARBA" id="ARBA00011977"/>
    </source>
</evidence>